<dbReference type="NCBIfam" id="NF004812">
    <property type="entry name" value="PRK06161.1"/>
    <property type="match status" value="1"/>
</dbReference>
<feature type="transmembrane region" description="Helical" evidence="9">
    <location>
        <begin position="64"/>
        <end position="86"/>
    </location>
</feature>
<comment type="caution">
    <text evidence="10">The sequence shown here is derived from an EMBL/GenBank/DDBJ whole genome shotgun (WGS) entry which is preliminary data.</text>
</comment>
<dbReference type="GO" id="GO:0015385">
    <property type="term" value="F:sodium:proton antiporter activity"/>
    <property type="evidence" value="ECO:0007669"/>
    <property type="project" value="TreeGrafter"/>
</dbReference>
<keyword evidence="11" id="KW-1185">Reference proteome</keyword>
<evidence type="ECO:0000256" key="6">
    <source>
        <dbReference type="ARBA" id="ARBA00022989"/>
    </source>
</evidence>
<evidence type="ECO:0000256" key="7">
    <source>
        <dbReference type="ARBA" id="ARBA00023136"/>
    </source>
</evidence>
<comment type="subcellular location">
    <subcellularLocation>
        <location evidence="1 8">Cell membrane</location>
        <topology evidence="1 8">Multi-pass membrane protein</topology>
    </subcellularLocation>
</comment>
<dbReference type="RefSeq" id="WP_189383825.1">
    <property type="nucleotide sequence ID" value="NZ_BAABFY010000057.1"/>
</dbReference>
<dbReference type="PANTHER" id="PTHR34702:SF1">
    <property type="entry name" value="NA(+)_H(+) ANTIPORTER SUBUNIT F"/>
    <property type="match status" value="1"/>
</dbReference>
<dbReference type="GO" id="GO:0005886">
    <property type="term" value="C:plasma membrane"/>
    <property type="evidence" value="ECO:0007669"/>
    <property type="project" value="UniProtKB-SubCell"/>
</dbReference>
<evidence type="ECO:0000256" key="3">
    <source>
        <dbReference type="ARBA" id="ARBA00022448"/>
    </source>
</evidence>
<proteinExistence type="inferred from homology"/>
<keyword evidence="8" id="KW-0406">Ion transport</keyword>
<dbReference type="InterPro" id="IPR007208">
    <property type="entry name" value="MrpF/PhaF-like"/>
</dbReference>
<keyword evidence="7 8" id="KW-0472">Membrane</keyword>
<reference evidence="10" key="2">
    <citation type="submission" date="2020-09" db="EMBL/GenBank/DDBJ databases">
        <authorList>
            <person name="Sun Q."/>
            <person name="Kim S."/>
        </authorList>
    </citation>
    <scope>NUCLEOTIDE SEQUENCE</scope>
    <source>
        <strain evidence="10">KCTC 23732</strain>
    </source>
</reference>
<evidence type="ECO:0000313" key="11">
    <source>
        <dbReference type="Proteomes" id="UP000608345"/>
    </source>
</evidence>
<dbReference type="EMBL" id="BMYS01000002">
    <property type="protein sequence ID" value="GGW77831.1"/>
    <property type="molecule type" value="Genomic_DNA"/>
</dbReference>
<keyword evidence="5 9" id="KW-0812">Transmembrane</keyword>
<gene>
    <name evidence="10" type="primary">phaF1</name>
    <name evidence="10" type="ORF">GCM10011450_04590</name>
</gene>
<evidence type="ECO:0000256" key="1">
    <source>
        <dbReference type="ARBA" id="ARBA00004651"/>
    </source>
</evidence>
<reference evidence="10" key="1">
    <citation type="journal article" date="2014" name="Int. J. Syst. Evol. Microbiol.">
        <title>Complete genome sequence of Corynebacterium casei LMG S-19264T (=DSM 44701T), isolated from a smear-ripened cheese.</title>
        <authorList>
            <consortium name="US DOE Joint Genome Institute (JGI-PGF)"/>
            <person name="Walter F."/>
            <person name="Albersmeier A."/>
            <person name="Kalinowski J."/>
            <person name="Ruckert C."/>
        </authorList>
    </citation>
    <scope>NUCLEOTIDE SEQUENCE</scope>
    <source>
        <strain evidence="10">KCTC 23732</strain>
    </source>
</reference>
<keyword evidence="8" id="KW-0050">Antiport</keyword>
<keyword evidence="6 9" id="KW-1133">Transmembrane helix</keyword>
<evidence type="ECO:0000256" key="9">
    <source>
        <dbReference type="SAM" id="Phobius"/>
    </source>
</evidence>
<keyword evidence="4 8" id="KW-1003">Cell membrane</keyword>
<organism evidence="10 11">
    <name type="scientific">Advenella faeciporci</name>
    <dbReference type="NCBI Taxonomy" id="797535"/>
    <lineage>
        <taxon>Bacteria</taxon>
        <taxon>Pseudomonadati</taxon>
        <taxon>Pseudomonadota</taxon>
        <taxon>Betaproteobacteria</taxon>
        <taxon>Burkholderiales</taxon>
        <taxon>Alcaligenaceae</taxon>
    </lineage>
</organism>
<evidence type="ECO:0000256" key="8">
    <source>
        <dbReference type="PIRNR" id="PIRNR028784"/>
    </source>
</evidence>
<dbReference type="PIRSF" id="PIRSF028784">
    <property type="entry name" value="MrpF"/>
    <property type="match status" value="1"/>
</dbReference>
<sequence>MNLILTWACYFAICCFSLATFCAFIRLVKGSTPQDRVLGLDTMYINCMLLIIVLGMLYRTSWYFDIALLISLLGFVSSSALSKFLLRGEVIEP</sequence>
<evidence type="ECO:0000256" key="5">
    <source>
        <dbReference type="ARBA" id="ARBA00022692"/>
    </source>
</evidence>
<accession>A0A918MWI2</accession>
<evidence type="ECO:0000313" key="10">
    <source>
        <dbReference type="EMBL" id="GGW77831.1"/>
    </source>
</evidence>
<feature type="transmembrane region" description="Helical" evidence="9">
    <location>
        <begin position="6"/>
        <end position="25"/>
    </location>
</feature>
<dbReference type="PANTHER" id="PTHR34702">
    <property type="entry name" value="NA(+)/H(+) ANTIPORTER SUBUNIT F1"/>
    <property type="match status" value="1"/>
</dbReference>
<feature type="transmembrane region" description="Helical" evidence="9">
    <location>
        <begin position="37"/>
        <end position="58"/>
    </location>
</feature>
<dbReference type="Proteomes" id="UP000608345">
    <property type="component" value="Unassembled WGS sequence"/>
</dbReference>
<name>A0A918MWI2_9BURK</name>
<keyword evidence="3 8" id="KW-0813">Transport</keyword>
<evidence type="ECO:0000256" key="4">
    <source>
        <dbReference type="ARBA" id="ARBA00022475"/>
    </source>
</evidence>
<dbReference type="AlphaFoldDB" id="A0A918MWI2"/>
<evidence type="ECO:0000256" key="2">
    <source>
        <dbReference type="ARBA" id="ARBA00009212"/>
    </source>
</evidence>
<dbReference type="Pfam" id="PF04066">
    <property type="entry name" value="MrpF_PhaF"/>
    <property type="match status" value="1"/>
</dbReference>
<protein>
    <submittedName>
        <fullName evidence="10">K+/H+ antiporter subunit F</fullName>
    </submittedName>
</protein>
<comment type="similarity">
    <text evidence="2 8">Belongs to the CPA3 antiporters (TC 2.A.63) subunit F family.</text>
</comment>